<gene>
    <name evidence="1" type="ORF">XCR1_1680001</name>
</gene>
<accession>W1IY06</accession>
<dbReference type="EMBL" id="CBXE010000077">
    <property type="protein sequence ID" value="CDL82486.1"/>
    <property type="molecule type" value="Genomic_DNA"/>
</dbReference>
<protein>
    <submittedName>
        <fullName evidence="1">Uncharacterized protein</fullName>
    </submittedName>
</protein>
<comment type="caution">
    <text evidence="1">The sequence shown here is derived from an EMBL/GenBank/DDBJ whole genome shotgun (WGS) entry which is preliminary data.</text>
</comment>
<dbReference type="Proteomes" id="UP000019197">
    <property type="component" value="Unassembled WGS sequence"/>
</dbReference>
<reference evidence="1 2" key="1">
    <citation type="submission" date="2013-11" db="EMBL/GenBank/DDBJ databases">
        <title>Draft genome sequence and annotation of the entomopathogenic bacterium, Xenorhabdus cabanillasi strain JM26.</title>
        <authorList>
            <person name="Gualtieri M."/>
            <person name="Ogier J.C."/>
            <person name="Pages S."/>
            <person name="Givaudan A."/>
            <person name="Gaudriault S."/>
        </authorList>
    </citation>
    <scope>NUCLEOTIDE SEQUENCE [LARGE SCALE GENOMIC DNA]</scope>
    <source>
        <strain evidence="1 2">JM26</strain>
    </source>
</reference>
<evidence type="ECO:0000313" key="2">
    <source>
        <dbReference type="Proteomes" id="UP000019197"/>
    </source>
</evidence>
<proteinExistence type="predicted"/>
<name>W1IY06_9GAMM</name>
<dbReference type="AlphaFoldDB" id="W1IY06"/>
<evidence type="ECO:0000313" key="1">
    <source>
        <dbReference type="EMBL" id="CDL82486.1"/>
    </source>
</evidence>
<organism evidence="1 2">
    <name type="scientific">Xenorhabdus cabanillasii JM26</name>
    <dbReference type="NCBI Taxonomy" id="1427517"/>
    <lineage>
        <taxon>Bacteria</taxon>
        <taxon>Pseudomonadati</taxon>
        <taxon>Pseudomonadota</taxon>
        <taxon>Gammaproteobacteria</taxon>
        <taxon>Enterobacterales</taxon>
        <taxon>Morganellaceae</taxon>
        <taxon>Xenorhabdus</taxon>
    </lineage>
</organism>
<sequence>MGSGGAVAQDVADFVVEKLFFIKISCQWDKYDTIGGDFFAYKRKNKTQNKDNNCSKLS</sequence>